<dbReference type="Pfam" id="PF07279">
    <property type="entry name" value="DUF1442"/>
    <property type="match status" value="1"/>
</dbReference>
<dbReference type="Gene3D" id="3.40.50.150">
    <property type="entry name" value="Vaccinia Virus protein VP39"/>
    <property type="match status" value="1"/>
</dbReference>
<dbReference type="Proteomes" id="UP000017836">
    <property type="component" value="Unassembled WGS sequence"/>
</dbReference>
<dbReference type="PANTHER" id="PTHR33593">
    <property type="entry name" value="DUF1442 FAMILY PROTEIN"/>
    <property type="match status" value="1"/>
</dbReference>
<evidence type="ECO:0000313" key="1">
    <source>
        <dbReference type="EMBL" id="ERM99688.1"/>
    </source>
</evidence>
<dbReference type="HOGENOM" id="CLU_075925_0_0_1"/>
<organism evidence="1 2">
    <name type="scientific">Amborella trichopoda</name>
    <dbReference type="NCBI Taxonomy" id="13333"/>
    <lineage>
        <taxon>Eukaryota</taxon>
        <taxon>Viridiplantae</taxon>
        <taxon>Streptophyta</taxon>
        <taxon>Embryophyta</taxon>
        <taxon>Tracheophyta</taxon>
        <taxon>Spermatophyta</taxon>
        <taxon>Magnoliopsida</taxon>
        <taxon>Amborellales</taxon>
        <taxon>Amborellaceae</taxon>
        <taxon>Amborella</taxon>
    </lineage>
</organism>
<proteinExistence type="predicted"/>
<evidence type="ECO:0000313" key="2">
    <source>
        <dbReference type="Proteomes" id="UP000017836"/>
    </source>
</evidence>
<sequence length="241" mass="26089">MDWSPEKAMRAYLGTLKMCKDQFYKHGTKGSSSSMEPEGDQFYKHGTKGSSSSMEPEGVELLSALAAGTEAKLIVEVATNLSPSTLALACAAKQTGGRLICILSHTKSLPMQQPQITVSLGHGSTEIISGNPQELLRRYHDVDFALVDYAVDGSEEALEALSMNQKGSIMVGCNLFSVSKNGNCGKGFKGMVGVMLPIWKGMEIVKVGSLRSGKKSKRGSRRWVVHVDPLTGEEHFFRSTK</sequence>
<dbReference type="EMBL" id="KI394994">
    <property type="protein sequence ID" value="ERM99688.1"/>
    <property type="molecule type" value="Genomic_DNA"/>
</dbReference>
<dbReference type="InterPro" id="IPR029063">
    <property type="entry name" value="SAM-dependent_MTases_sf"/>
</dbReference>
<dbReference type="eggNOG" id="ENOG502RZZW">
    <property type="taxonomic scope" value="Eukaryota"/>
</dbReference>
<keyword evidence="2" id="KW-1185">Reference proteome</keyword>
<accession>W1NWK7</accession>
<dbReference type="PANTHER" id="PTHR33593:SF1">
    <property type="entry name" value="DUF1442 FAMILY PROTEIN"/>
    <property type="match status" value="1"/>
</dbReference>
<dbReference type="AlphaFoldDB" id="W1NWK7"/>
<gene>
    <name evidence="1" type="ORF">AMTR_s00099p00064280</name>
</gene>
<dbReference type="InterPro" id="IPR009902">
    <property type="entry name" value="DUF1442"/>
</dbReference>
<reference evidence="2" key="1">
    <citation type="journal article" date="2013" name="Science">
        <title>The Amborella genome and the evolution of flowering plants.</title>
        <authorList>
            <consortium name="Amborella Genome Project"/>
        </authorList>
    </citation>
    <scope>NUCLEOTIDE SEQUENCE [LARGE SCALE GENOMIC DNA]</scope>
</reference>
<dbReference type="Gramene" id="ERM99688">
    <property type="protein sequence ID" value="ERM99688"/>
    <property type="gene ID" value="AMTR_s00099p00064280"/>
</dbReference>
<name>W1NWK7_AMBTC</name>
<protein>
    <submittedName>
        <fullName evidence="1">Uncharacterized protein</fullName>
    </submittedName>
</protein>